<reference evidence="2 4" key="1">
    <citation type="journal article" date="2008" name="Science">
        <title>The Physcomitrella genome reveals evolutionary insights into the conquest of land by plants.</title>
        <authorList>
            <person name="Rensing S."/>
            <person name="Lang D."/>
            <person name="Zimmer A."/>
            <person name="Terry A."/>
            <person name="Salamov A."/>
            <person name="Shapiro H."/>
            <person name="Nishiyama T."/>
            <person name="Perroud P.-F."/>
            <person name="Lindquist E."/>
            <person name="Kamisugi Y."/>
            <person name="Tanahashi T."/>
            <person name="Sakakibara K."/>
            <person name="Fujita T."/>
            <person name="Oishi K."/>
            <person name="Shin-I T."/>
            <person name="Kuroki Y."/>
            <person name="Toyoda A."/>
            <person name="Suzuki Y."/>
            <person name="Hashimoto A."/>
            <person name="Yamaguchi K."/>
            <person name="Sugano A."/>
            <person name="Kohara Y."/>
            <person name="Fujiyama A."/>
            <person name="Anterola A."/>
            <person name="Aoki S."/>
            <person name="Ashton N."/>
            <person name="Barbazuk W.B."/>
            <person name="Barker E."/>
            <person name="Bennetzen J."/>
            <person name="Bezanilla M."/>
            <person name="Blankenship R."/>
            <person name="Cho S.H."/>
            <person name="Dutcher S."/>
            <person name="Estelle M."/>
            <person name="Fawcett J.A."/>
            <person name="Gundlach H."/>
            <person name="Hanada K."/>
            <person name="Heyl A."/>
            <person name="Hicks K.A."/>
            <person name="Hugh J."/>
            <person name="Lohr M."/>
            <person name="Mayer K."/>
            <person name="Melkozernov A."/>
            <person name="Murata T."/>
            <person name="Nelson D."/>
            <person name="Pils B."/>
            <person name="Prigge M."/>
            <person name="Reiss B."/>
            <person name="Renner T."/>
            <person name="Rombauts S."/>
            <person name="Rushton P."/>
            <person name="Sanderfoot A."/>
            <person name="Schween G."/>
            <person name="Shiu S.-H."/>
            <person name="Stueber K."/>
            <person name="Theodoulou F.L."/>
            <person name="Tu H."/>
            <person name="Van de Peer Y."/>
            <person name="Verrier P.J."/>
            <person name="Waters E."/>
            <person name="Wood A."/>
            <person name="Yang L."/>
            <person name="Cove D."/>
            <person name="Cuming A."/>
            <person name="Hasebe M."/>
            <person name="Lucas S."/>
            <person name="Mishler D.B."/>
            <person name="Reski R."/>
            <person name="Grigoriev I."/>
            <person name="Quatrano R.S."/>
            <person name="Boore J.L."/>
        </authorList>
    </citation>
    <scope>NUCLEOTIDE SEQUENCE [LARGE SCALE GENOMIC DNA]</scope>
    <source>
        <strain evidence="3 4">cv. Gransden 2004</strain>
    </source>
</reference>
<reference evidence="3" key="3">
    <citation type="submission" date="2020-12" db="UniProtKB">
        <authorList>
            <consortium name="EnsemblPlants"/>
        </authorList>
    </citation>
    <scope>IDENTIFICATION</scope>
</reference>
<keyword evidence="4" id="KW-1185">Reference proteome</keyword>
<dbReference type="OrthoDB" id="2013942at2759"/>
<feature type="signal peptide" evidence="1">
    <location>
        <begin position="1"/>
        <end position="31"/>
    </location>
</feature>
<evidence type="ECO:0008006" key="5">
    <source>
        <dbReference type="Google" id="ProtNLM"/>
    </source>
</evidence>
<dbReference type="EnsemblPlants" id="Pp3c1_40420V3.2">
    <property type="protein sequence ID" value="Pp3c1_40420V3.2"/>
    <property type="gene ID" value="Pp3c1_40420"/>
</dbReference>
<dbReference type="KEGG" id="ppp:112281147"/>
<keyword evidence="1" id="KW-0732">Signal</keyword>
<dbReference type="Gramene" id="Pp3c1_40420V3.2">
    <property type="protein sequence ID" value="Pp3c1_40420V3.2"/>
    <property type="gene ID" value="Pp3c1_40420"/>
</dbReference>
<gene>
    <name evidence="3" type="primary">LOC112281147</name>
    <name evidence="2" type="ORF">PHYPA_001871</name>
</gene>
<dbReference type="HOGENOM" id="CLU_1430240_0_0_1"/>
<dbReference type="RefSeq" id="XP_024373129.1">
    <property type="nucleotide sequence ID" value="XM_024517361.2"/>
</dbReference>
<name>A9T4J9_PHYPA</name>
<dbReference type="AlphaFoldDB" id="A9T4J9"/>
<evidence type="ECO:0000256" key="1">
    <source>
        <dbReference type="SAM" id="SignalP"/>
    </source>
</evidence>
<evidence type="ECO:0000313" key="4">
    <source>
        <dbReference type="Proteomes" id="UP000006727"/>
    </source>
</evidence>
<dbReference type="GeneID" id="112281147"/>
<proteinExistence type="predicted"/>
<dbReference type="PaxDb" id="3218-PP1S163_137V6.1"/>
<protein>
    <recommendedName>
        <fullName evidence="5">TNFR-Cys domain-containing protein</fullName>
    </recommendedName>
</protein>
<evidence type="ECO:0000313" key="3">
    <source>
        <dbReference type="EnsemblPlants" id="Pp3c1_40420V3.1"/>
    </source>
</evidence>
<dbReference type="EMBL" id="ABEU02000001">
    <property type="protein sequence ID" value="PNR63445.1"/>
    <property type="molecule type" value="Genomic_DNA"/>
</dbReference>
<reference evidence="2 4" key="2">
    <citation type="journal article" date="2018" name="Plant J.">
        <title>The Physcomitrella patens chromosome-scale assembly reveals moss genome structure and evolution.</title>
        <authorList>
            <person name="Lang D."/>
            <person name="Ullrich K.K."/>
            <person name="Murat F."/>
            <person name="Fuchs J."/>
            <person name="Jenkins J."/>
            <person name="Haas F.B."/>
            <person name="Piednoel M."/>
            <person name="Gundlach H."/>
            <person name="Van Bel M."/>
            <person name="Meyberg R."/>
            <person name="Vives C."/>
            <person name="Morata J."/>
            <person name="Symeonidi A."/>
            <person name="Hiss M."/>
            <person name="Muchero W."/>
            <person name="Kamisugi Y."/>
            <person name="Saleh O."/>
            <person name="Blanc G."/>
            <person name="Decker E.L."/>
            <person name="van Gessel N."/>
            <person name="Grimwood J."/>
            <person name="Hayes R.D."/>
            <person name="Graham S.W."/>
            <person name="Gunter L.E."/>
            <person name="McDaniel S.F."/>
            <person name="Hoernstein S.N.W."/>
            <person name="Larsson A."/>
            <person name="Li F.W."/>
            <person name="Perroud P.F."/>
            <person name="Phillips J."/>
            <person name="Ranjan P."/>
            <person name="Rokshar D.S."/>
            <person name="Rothfels C.J."/>
            <person name="Schneider L."/>
            <person name="Shu S."/>
            <person name="Stevenson D.W."/>
            <person name="Thummler F."/>
            <person name="Tillich M."/>
            <person name="Villarreal Aguilar J.C."/>
            <person name="Widiez T."/>
            <person name="Wong G.K."/>
            <person name="Wymore A."/>
            <person name="Zhang Y."/>
            <person name="Zimmer A.D."/>
            <person name="Quatrano R.S."/>
            <person name="Mayer K.F.X."/>
            <person name="Goodstein D."/>
            <person name="Casacuberta J.M."/>
            <person name="Vandepoele K."/>
            <person name="Reski R."/>
            <person name="Cuming A.C."/>
            <person name="Tuskan G.A."/>
            <person name="Maumus F."/>
            <person name="Salse J."/>
            <person name="Schmutz J."/>
            <person name="Rensing S.A."/>
        </authorList>
    </citation>
    <scope>NUCLEOTIDE SEQUENCE [LARGE SCALE GENOMIC DNA]</scope>
    <source>
        <strain evidence="3 4">cv. Gransden 2004</strain>
    </source>
</reference>
<evidence type="ECO:0000313" key="2">
    <source>
        <dbReference type="EMBL" id="PNR63445.1"/>
    </source>
</evidence>
<dbReference type="EnsemblPlants" id="Pp3c1_40420V3.1">
    <property type="protein sequence ID" value="Pp3c1_40420V3.1"/>
    <property type="gene ID" value="Pp3c1_40420"/>
</dbReference>
<dbReference type="Gramene" id="Pp3c1_40420V3.1">
    <property type="protein sequence ID" value="Pp3c1_40420V3.1"/>
    <property type="gene ID" value="Pp3c1_40420"/>
</dbReference>
<sequence>MATSWRQRRTSALVLAISVVLAGLFFDSAEAKCYCMKDCAKRPNAITTACTSGICEYTCETGWSNCDNNWTNGCEKNTYSDVNACGQCGRQCIPYHVETVITTCVKGTCTYTCKAGLSDCNNWLNDGCESRLPYNDDLRFCGSCTTPCLMDLPNAVSKCTRGVCGYTCNPGWVNCDNNWANGCEKRTSCS</sequence>
<accession>A9T4J9</accession>
<dbReference type="Proteomes" id="UP000006727">
    <property type="component" value="Chromosome 1"/>
</dbReference>
<organism evidence="2">
    <name type="scientific">Physcomitrium patens</name>
    <name type="common">Spreading-leaved earth moss</name>
    <name type="synonym">Physcomitrella patens</name>
    <dbReference type="NCBI Taxonomy" id="3218"/>
    <lineage>
        <taxon>Eukaryota</taxon>
        <taxon>Viridiplantae</taxon>
        <taxon>Streptophyta</taxon>
        <taxon>Embryophyta</taxon>
        <taxon>Bryophyta</taxon>
        <taxon>Bryophytina</taxon>
        <taxon>Bryopsida</taxon>
        <taxon>Funariidae</taxon>
        <taxon>Funariales</taxon>
        <taxon>Funariaceae</taxon>
        <taxon>Physcomitrium</taxon>
    </lineage>
</organism>
<feature type="chain" id="PRO_5014297981" description="TNFR-Cys domain-containing protein" evidence="1">
    <location>
        <begin position="32"/>
        <end position="190"/>
    </location>
</feature>